<organism evidence="3">
    <name type="scientific">Cyprinus carpio</name>
    <name type="common">Common carp</name>
    <dbReference type="NCBI Taxonomy" id="7962"/>
    <lineage>
        <taxon>Eukaryota</taxon>
        <taxon>Metazoa</taxon>
        <taxon>Chordata</taxon>
        <taxon>Craniata</taxon>
        <taxon>Vertebrata</taxon>
        <taxon>Euteleostomi</taxon>
        <taxon>Actinopterygii</taxon>
        <taxon>Neopterygii</taxon>
        <taxon>Teleostei</taxon>
        <taxon>Ostariophysi</taxon>
        <taxon>Cypriniformes</taxon>
        <taxon>Cyprinidae</taxon>
        <taxon>Cyprininae</taxon>
        <taxon>Cyprinus</taxon>
    </lineage>
</organism>
<dbReference type="OrthoDB" id="8960811at2759"/>
<keyword evidence="2" id="KW-0812">Transmembrane</keyword>
<feature type="region of interest" description="Disordered" evidence="1">
    <location>
        <begin position="291"/>
        <end position="316"/>
    </location>
</feature>
<feature type="transmembrane region" description="Helical" evidence="2">
    <location>
        <begin position="24"/>
        <end position="42"/>
    </location>
</feature>
<dbReference type="RefSeq" id="XP_042579387.1">
    <property type="nucleotide sequence ID" value="XM_042723453.1"/>
</dbReference>
<evidence type="ECO:0000313" key="3">
    <source>
        <dbReference type="RefSeq" id="XP_042579387.1"/>
    </source>
</evidence>
<keyword evidence="2" id="KW-1133">Transmembrane helix</keyword>
<evidence type="ECO:0000256" key="1">
    <source>
        <dbReference type="SAM" id="MobiDB-lite"/>
    </source>
</evidence>
<dbReference type="GeneID" id="109090184"/>
<proteinExistence type="predicted"/>
<accession>A0A9Q9W9P7</accession>
<reference evidence="3" key="1">
    <citation type="submission" date="2025-08" db="UniProtKB">
        <authorList>
            <consortium name="RefSeq"/>
        </authorList>
    </citation>
    <scope>IDENTIFICATION</scope>
    <source>
        <tissue evidence="3">Muscle</tissue>
    </source>
</reference>
<gene>
    <name evidence="3" type="primary">LOC109090184</name>
</gene>
<dbReference type="KEGG" id="ccar:109090184"/>
<protein>
    <submittedName>
        <fullName evidence="3">Uncharacterized protein LOC109090184</fullName>
    </submittedName>
</protein>
<sequence length="350" mass="37443">MVFYQCLAQFCKGNLVLFRTCRRLLGMMALSLSVVLLGLLKMRDFQRWVAARILCPRRHLTRRVRIHADCMMALYQWRDPCSFQTRIPLGGMSLRKVVTTDASLSGWGAVFQGRSLNGRWMPQLCKLNINILELSGSLSGPETFSLILGRVSCSGQDRQHNSGGIYQSPRGNTFVTIAQSNAQSDCLGRGALQLTARDACTRSPECRGGSPVKGQPFIRRTGAPPAGGGSDLGDLWQGCRSLCLAGKCKVTAVFLSQGRKCAFGCGCAGAPVAECVALHIPSAESYFSHPRKSKRKRIISPSDSPSLAGEAVGGRDCPAPSVRALAAPVAPGHAVASGEADFSSTPGTNP</sequence>
<evidence type="ECO:0000256" key="2">
    <source>
        <dbReference type="SAM" id="Phobius"/>
    </source>
</evidence>
<dbReference type="Proteomes" id="UP001155660">
    <property type="component" value="Chromosome B5"/>
</dbReference>
<dbReference type="AlphaFoldDB" id="A0A9Q9W9P7"/>
<keyword evidence="2" id="KW-0472">Membrane</keyword>
<name>A0A9Q9W9P7_CYPCA</name>